<gene>
    <name evidence="2" type="ORF">CGLO_02243</name>
</gene>
<comment type="caution">
    <text evidence="2">The sequence shown here is derived from an EMBL/GenBank/DDBJ whole genome shotgun (WGS) entry which is preliminary data.</text>
</comment>
<sequence length="64" mass="7099">MLYAISGQSHTDGQFGDDFLLTVQSKDVFKFGERTDASRSRKASARSSNNETVKSGDISRWPDV</sequence>
<dbReference type="Proteomes" id="UP000015530">
    <property type="component" value="Unassembled WGS sequence"/>
</dbReference>
<reference evidence="3" key="1">
    <citation type="journal article" date="2013" name="Mol. Plant Microbe Interact.">
        <title>Global aspects of pacC regulation of pathogenicity genes in Colletotrichum gloeosporioides as revealed by transcriptome analysis.</title>
        <authorList>
            <person name="Alkan N."/>
            <person name="Meng X."/>
            <person name="Friedlander G."/>
            <person name="Reuveni E."/>
            <person name="Sukno S."/>
            <person name="Sherman A."/>
            <person name="Thon M."/>
            <person name="Fluhr R."/>
            <person name="Prusky D."/>
        </authorList>
    </citation>
    <scope>NUCLEOTIDE SEQUENCE [LARGE SCALE GENOMIC DNA]</scope>
    <source>
        <strain evidence="3">Cg-14</strain>
    </source>
</reference>
<evidence type="ECO:0000313" key="3">
    <source>
        <dbReference type="Proteomes" id="UP000015530"/>
    </source>
</evidence>
<proteinExistence type="predicted"/>
<organism evidence="2 3">
    <name type="scientific">Colletotrichum gloeosporioides (strain Cg-14)</name>
    <name type="common">Anthracnose fungus</name>
    <name type="synonym">Glomerella cingulata</name>
    <dbReference type="NCBI Taxonomy" id="1237896"/>
    <lineage>
        <taxon>Eukaryota</taxon>
        <taxon>Fungi</taxon>
        <taxon>Dikarya</taxon>
        <taxon>Ascomycota</taxon>
        <taxon>Pezizomycotina</taxon>
        <taxon>Sordariomycetes</taxon>
        <taxon>Hypocreomycetidae</taxon>
        <taxon>Glomerellales</taxon>
        <taxon>Glomerellaceae</taxon>
        <taxon>Colletotrichum</taxon>
        <taxon>Colletotrichum gloeosporioides species complex</taxon>
    </lineage>
</organism>
<evidence type="ECO:0000313" key="2">
    <source>
        <dbReference type="EMBL" id="EQB57603.1"/>
    </source>
</evidence>
<protein>
    <submittedName>
        <fullName evidence="2">Uncharacterized protein</fullName>
    </submittedName>
</protein>
<feature type="region of interest" description="Disordered" evidence="1">
    <location>
        <begin position="34"/>
        <end position="64"/>
    </location>
</feature>
<evidence type="ECO:0000256" key="1">
    <source>
        <dbReference type="SAM" id="MobiDB-lite"/>
    </source>
</evidence>
<accession>T0KYK6</accession>
<dbReference type="HOGENOM" id="CLU_2867524_0_0_1"/>
<name>T0KYK6_COLGC</name>
<dbReference type="AlphaFoldDB" id="T0KYK6"/>
<dbReference type="EMBL" id="AMYD01000455">
    <property type="protein sequence ID" value="EQB57603.1"/>
    <property type="molecule type" value="Genomic_DNA"/>
</dbReference>